<dbReference type="InterPro" id="IPR000601">
    <property type="entry name" value="PKD_dom"/>
</dbReference>
<dbReference type="GO" id="GO:0010411">
    <property type="term" value="P:xyloglucan metabolic process"/>
    <property type="evidence" value="ECO:0007669"/>
    <property type="project" value="TreeGrafter"/>
</dbReference>
<dbReference type="InterPro" id="IPR015943">
    <property type="entry name" value="WD40/YVTN_repeat-like_dom_sf"/>
</dbReference>
<evidence type="ECO:0000259" key="3">
    <source>
        <dbReference type="PROSITE" id="PS50060"/>
    </source>
</evidence>
<dbReference type="GO" id="GO:0004553">
    <property type="term" value="F:hydrolase activity, hydrolyzing O-glycosyl compounds"/>
    <property type="evidence" value="ECO:0007669"/>
    <property type="project" value="UniProtKB-ARBA"/>
</dbReference>
<dbReference type="InterPro" id="IPR000998">
    <property type="entry name" value="MAM_dom"/>
</dbReference>
<dbReference type="CDD" id="cd15482">
    <property type="entry name" value="Sialidase_non-viral"/>
    <property type="match status" value="2"/>
</dbReference>
<proteinExistence type="predicted"/>
<dbReference type="RefSeq" id="WP_264790075.1">
    <property type="nucleotide sequence ID" value="NZ_AP026867.1"/>
</dbReference>
<sequence length="1215" mass="131124">MKTFTVLPLIFLFFASHSLWGQDTWQKMIHDPNANFYDIQQAYENELGNVPYQRGLGIKQYKRWEYYWEKRVDEKGRFPASGHVLNEMENYYATHSNSRNYIVGSGNWTLLGPTPVPNNGTGQLNGNGRLNCITFHPTDANTVYVGAPAGGVWRTTDNGATWTQFITGLTRLGVSSIVIHPTTPNTMYIGTGDRDGGDVPGYGVWRSTDGGLTWNSHNTGMGNRTINELLMDPTNPNIMVAASSNGFVYRTIDGGANWTPSTFLGFNPKDIAYHPTNSSIVYASGDEFHRSTDGGATWTQIVSGVPAAVQRIALAVSPNQPDWVYLLAGDGNGLVGIYRSTNSGVSFSTRTTVPNILGYETNGSGNASQAWYDLVIVADPTDANTIFTGGVNLWKSTDGGATMNCVSYWVGPSGGIDGVHADQHALEFSPHNNNLYNGNDGGLYFTVDGGTNWTDLSDGLVIAQLYKLGISQQTLDRAINGYQDNGTAVSTGTVFSTEIGGDGMECIIDPTDDTYMYGALYYGDIRRSTNGGTTFGSITGSIGEQGGWVTPYKLDPNNANRMFAGYDNIWRNDAVRAGTAWTQISNFGGTQNIVDIAIAPSNSDVVYASRSNNTFYRSNNATAGAPAWTDLTANLPVANEPADIEIDPTDPTHLFVAIGSNIYESTNSGANWVDVSGSLPNISLNTIIIDSDSPVDAMYVGMDVGVYYKDNSLADWVAYSTGIPNVEVTELEIHYNAAECKSMIYAATYGQGLWKSDLKDPGVVAAVACFEASLTNVCMGEPVTFTDQSSYTPTSWVWSITPATFTFVGGTNANSQNPQISFTAAGTYNIQLTAGNATGNDIETKNSYITVSAATVASAFNEDFEGEPLCGTANDCGATTCPLTGVLWTNLTNGTDDNIDWRVDENGTASAGTGPSVDFNPGTTAGNYAYLEASSGCDGQTAILQSSCMMLDQNYNFVFGHHLLGTNIGSLHLDINVNGVWTLDIIPAIVGNQGNSWQTSTANLTAYTGQTIKLRIRGITGNGFESDIAIDDIRLVPIVLLSTQLESFSAECLGTGSNLLNWKMSDDQFTGNFSVEKYIQEQWVSIATLNSKAQGVSYEFADPNPFLGENLYRLAILNQNGTKIYSNATVTNCEIDVYSFVVFPNPFKDEISLQFHSEIAASLPFRITNLLGQNLIQGNVKAVRGLNTFTLPMSDLPQGVYLLHTEGKMIKLVKN</sequence>
<dbReference type="InterPro" id="IPR031778">
    <property type="entry name" value="Sortilin_N"/>
</dbReference>
<evidence type="ECO:0000256" key="2">
    <source>
        <dbReference type="SAM" id="SignalP"/>
    </source>
</evidence>
<evidence type="ECO:0000259" key="4">
    <source>
        <dbReference type="PROSITE" id="PS50093"/>
    </source>
</evidence>
<dbReference type="Proteomes" id="UP001060919">
    <property type="component" value="Chromosome"/>
</dbReference>
<evidence type="ECO:0000313" key="5">
    <source>
        <dbReference type="EMBL" id="BDS14872.1"/>
    </source>
</evidence>
<dbReference type="PROSITE" id="PS50060">
    <property type="entry name" value="MAM_2"/>
    <property type="match status" value="1"/>
</dbReference>
<dbReference type="PANTHER" id="PTHR43739:SF5">
    <property type="entry name" value="EXO-ALPHA-SIALIDASE"/>
    <property type="match status" value="1"/>
</dbReference>
<dbReference type="Pfam" id="PF18962">
    <property type="entry name" value="Por_Secre_tail"/>
    <property type="match status" value="1"/>
</dbReference>
<evidence type="ECO:0000313" key="6">
    <source>
        <dbReference type="Proteomes" id="UP001060919"/>
    </source>
</evidence>
<keyword evidence="1" id="KW-0677">Repeat</keyword>
<dbReference type="EMBL" id="AP026867">
    <property type="protein sequence ID" value="BDS14872.1"/>
    <property type="molecule type" value="Genomic_DNA"/>
</dbReference>
<dbReference type="SUPFAM" id="SSF110296">
    <property type="entry name" value="Oligoxyloglucan reducing end-specific cellobiohydrolase"/>
    <property type="match status" value="2"/>
</dbReference>
<dbReference type="InterPro" id="IPR035986">
    <property type="entry name" value="PKD_dom_sf"/>
</dbReference>
<dbReference type="AlphaFoldDB" id="A0A915YKZ2"/>
<dbReference type="KEGG" id="aup:AsAng_0056540"/>
<evidence type="ECO:0000256" key="1">
    <source>
        <dbReference type="ARBA" id="ARBA00022737"/>
    </source>
</evidence>
<organism evidence="5 6">
    <name type="scientific">Aureispira anguillae</name>
    <dbReference type="NCBI Taxonomy" id="2864201"/>
    <lineage>
        <taxon>Bacteria</taxon>
        <taxon>Pseudomonadati</taxon>
        <taxon>Bacteroidota</taxon>
        <taxon>Saprospiria</taxon>
        <taxon>Saprospirales</taxon>
        <taxon>Saprospiraceae</taxon>
        <taxon>Aureispira</taxon>
    </lineage>
</organism>
<dbReference type="InterPro" id="IPR013320">
    <property type="entry name" value="ConA-like_dom_sf"/>
</dbReference>
<dbReference type="PROSITE" id="PS50093">
    <property type="entry name" value="PKD"/>
    <property type="match status" value="1"/>
</dbReference>
<dbReference type="Pfam" id="PF18911">
    <property type="entry name" value="PKD_4"/>
    <property type="match status" value="1"/>
</dbReference>
<gene>
    <name evidence="5" type="ORF">AsAng_0056540</name>
</gene>
<dbReference type="Pfam" id="PF15902">
    <property type="entry name" value="Sortilin-Vps10"/>
    <property type="match status" value="1"/>
</dbReference>
<keyword evidence="2" id="KW-0732">Signal</keyword>
<dbReference type="NCBIfam" id="TIGR04183">
    <property type="entry name" value="Por_Secre_tail"/>
    <property type="match status" value="1"/>
</dbReference>
<dbReference type="InterPro" id="IPR013783">
    <property type="entry name" value="Ig-like_fold"/>
</dbReference>
<accession>A0A915YKZ2</accession>
<dbReference type="CDD" id="cd00146">
    <property type="entry name" value="PKD"/>
    <property type="match status" value="1"/>
</dbReference>
<dbReference type="InterPro" id="IPR052025">
    <property type="entry name" value="Xyloglucanase_GH74"/>
</dbReference>
<feature type="domain" description="MAM" evidence="3">
    <location>
        <begin position="860"/>
        <end position="1054"/>
    </location>
</feature>
<dbReference type="PANTHER" id="PTHR43739">
    <property type="entry name" value="XYLOGLUCANASE (EUROFUNG)"/>
    <property type="match status" value="1"/>
</dbReference>
<dbReference type="InterPro" id="IPR026444">
    <property type="entry name" value="Secre_tail"/>
</dbReference>
<name>A0A915YKZ2_9BACT</name>
<dbReference type="Gene3D" id="2.130.10.10">
    <property type="entry name" value="YVTN repeat-like/Quinoprotein amine dehydrogenase"/>
    <property type="match status" value="5"/>
</dbReference>
<feature type="signal peptide" evidence="2">
    <location>
        <begin position="1"/>
        <end position="21"/>
    </location>
</feature>
<dbReference type="CDD" id="cd06263">
    <property type="entry name" value="MAM"/>
    <property type="match status" value="1"/>
</dbReference>
<keyword evidence="6" id="KW-1185">Reference proteome</keyword>
<feature type="chain" id="PRO_5037472014" evidence="2">
    <location>
        <begin position="22"/>
        <end position="1215"/>
    </location>
</feature>
<dbReference type="SUPFAM" id="SSF49899">
    <property type="entry name" value="Concanavalin A-like lectins/glucanases"/>
    <property type="match status" value="1"/>
</dbReference>
<protein>
    <submittedName>
        <fullName evidence="5">T9SS type A sorting domain-containing protein</fullName>
    </submittedName>
</protein>
<dbReference type="Gene3D" id="2.60.120.200">
    <property type="match status" value="1"/>
</dbReference>
<dbReference type="Pfam" id="PF00629">
    <property type="entry name" value="MAM"/>
    <property type="match status" value="1"/>
</dbReference>
<dbReference type="SMART" id="SM00137">
    <property type="entry name" value="MAM"/>
    <property type="match status" value="1"/>
</dbReference>
<dbReference type="InterPro" id="IPR022409">
    <property type="entry name" value="PKD/Chitinase_dom"/>
</dbReference>
<dbReference type="SUPFAM" id="SSF49299">
    <property type="entry name" value="PKD domain"/>
    <property type="match status" value="1"/>
</dbReference>
<dbReference type="SMART" id="SM00089">
    <property type="entry name" value="PKD"/>
    <property type="match status" value="1"/>
</dbReference>
<reference evidence="5" key="1">
    <citation type="submission" date="2022-09" db="EMBL/GenBank/DDBJ databases">
        <title>Aureispira anguillicida sp. nov., isolated from Leptocephalus of Japanese eel Anguilla japonica.</title>
        <authorList>
            <person name="Yuasa K."/>
            <person name="Mekata T."/>
            <person name="Ikunari K."/>
        </authorList>
    </citation>
    <scope>NUCLEOTIDE SEQUENCE</scope>
    <source>
        <strain evidence="5">EL160426</strain>
    </source>
</reference>
<dbReference type="Gene3D" id="2.60.40.10">
    <property type="entry name" value="Immunoglobulins"/>
    <property type="match status" value="1"/>
</dbReference>
<feature type="domain" description="PKD" evidence="4">
    <location>
        <begin position="766"/>
        <end position="856"/>
    </location>
</feature>
<dbReference type="GO" id="GO:0016020">
    <property type="term" value="C:membrane"/>
    <property type="evidence" value="ECO:0007669"/>
    <property type="project" value="InterPro"/>
</dbReference>